<reference evidence="2 3" key="1">
    <citation type="submission" date="2022-12" db="EMBL/GenBank/DDBJ databases">
        <authorList>
            <person name="Muema E."/>
        </authorList>
    </citation>
    <scope>NUCLEOTIDE SEQUENCE [LARGE SCALE GENOMIC DNA]</scope>
    <source>
        <strain evidence="3">1326</strain>
    </source>
</reference>
<protein>
    <submittedName>
        <fullName evidence="2">Uncharacterized protein</fullName>
    </submittedName>
</protein>
<feature type="region of interest" description="Disordered" evidence="1">
    <location>
        <begin position="76"/>
        <end position="102"/>
    </location>
</feature>
<evidence type="ECO:0000313" key="2">
    <source>
        <dbReference type="EMBL" id="MEI9410748.1"/>
    </source>
</evidence>
<dbReference type="EMBL" id="JAPYKS010000013">
    <property type="protein sequence ID" value="MEI9410748.1"/>
    <property type="molecule type" value="Genomic_DNA"/>
</dbReference>
<sequence length="102" mass="11235">MTKCAAPACRNDAPGRHGIFCVDHYFLLPKAYTGLLTRMKIECGRCEDADTKKHLEEQLAAYINVVIGKLPPEARNSQAALDSARRSTNDPAAGAHDQRRLL</sequence>
<proteinExistence type="predicted"/>
<dbReference type="Proteomes" id="UP001387293">
    <property type="component" value="Unassembled WGS sequence"/>
</dbReference>
<dbReference type="RefSeq" id="WP_337107471.1">
    <property type="nucleotide sequence ID" value="NZ_JAPYKS010000013.1"/>
</dbReference>
<evidence type="ECO:0000313" key="3">
    <source>
        <dbReference type="Proteomes" id="UP001387293"/>
    </source>
</evidence>
<keyword evidence="3" id="KW-1185">Reference proteome</keyword>
<comment type="caution">
    <text evidence="2">The sequence shown here is derived from an EMBL/GenBank/DDBJ whole genome shotgun (WGS) entry which is preliminary data.</text>
</comment>
<organism evidence="2 3">
    <name type="scientific">Mesorhizobium salmacidum</name>
    <dbReference type="NCBI Taxonomy" id="3015171"/>
    <lineage>
        <taxon>Bacteria</taxon>
        <taxon>Pseudomonadati</taxon>
        <taxon>Pseudomonadota</taxon>
        <taxon>Alphaproteobacteria</taxon>
        <taxon>Hyphomicrobiales</taxon>
        <taxon>Phyllobacteriaceae</taxon>
        <taxon>Mesorhizobium</taxon>
    </lineage>
</organism>
<gene>
    <name evidence="2" type="ORF">O7A60_18525</name>
</gene>
<evidence type="ECO:0000256" key="1">
    <source>
        <dbReference type="SAM" id="MobiDB-lite"/>
    </source>
</evidence>
<accession>A0ABU8L0P2</accession>
<name>A0ABU8L0P2_9HYPH</name>